<evidence type="ECO:0000256" key="4">
    <source>
        <dbReference type="ARBA" id="ARBA00022825"/>
    </source>
</evidence>
<dbReference type="SUPFAM" id="SSF54211">
    <property type="entry name" value="Ribosomal protein S5 domain 2-like"/>
    <property type="match status" value="1"/>
</dbReference>
<dbReference type="EMBL" id="LAZR01026533">
    <property type="protein sequence ID" value="KKL68429.1"/>
    <property type="molecule type" value="Genomic_DNA"/>
</dbReference>
<dbReference type="SUPFAM" id="SSF52540">
    <property type="entry name" value="P-loop containing nucleoside triphosphate hydrolases"/>
    <property type="match status" value="1"/>
</dbReference>
<evidence type="ECO:0000256" key="5">
    <source>
        <dbReference type="ARBA" id="ARBA00022840"/>
    </source>
</evidence>
<dbReference type="GO" id="GO:0030163">
    <property type="term" value="P:protein catabolic process"/>
    <property type="evidence" value="ECO:0007669"/>
    <property type="project" value="InterPro"/>
</dbReference>
<evidence type="ECO:0000259" key="6">
    <source>
        <dbReference type="PROSITE" id="PS51786"/>
    </source>
</evidence>
<feature type="domain" description="Lon proteolytic" evidence="6">
    <location>
        <begin position="65"/>
        <end position="249"/>
    </location>
</feature>
<accession>A0A0F9E358</accession>
<protein>
    <recommendedName>
        <fullName evidence="6">Lon proteolytic domain-containing protein</fullName>
    </recommendedName>
</protein>
<evidence type="ECO:0000256" key="2">
    <source>
        <dbReference type="ARBA" id="ARBA00022741"/>
    </source>
</evidence>
<feature type="non-terminal residue" evidence="7">
    <location>
        <position position="1"/>
    </location>
</feature>
<gene>
    <name evidence="7" type="ORF">LCGC14_2125050</name>
</gene>
<dbReference type="InterPro" id="IPR008269">
    <property type="entry name" value="Lon_proteolytic"/>
</dbReference>
<sequence>LLHTINRYTMEAGVRNLEREIEAICRKVAKEVARKDKSFRLRVGRKAIERYLGPPRYRPEEALEKKEVGVATGLVIGPAGGELATIETTVMSGRGEREGLILTGRLQEVMQESARAALSYIRSRADSLGIASDFYKNVDIHIHVPKGAIPKDGPSAGITMAVALASALTKRRVKNNVAMTGEITLRGRVLEIGGVKEKILAAHRANIPIVIIPKENEKDLAEIPSNIKRRIKFVLVENMDEVLKVALER</sequence>
<name>A0A0F9E358_9ZZZZ</name>
<proteinExistence type="predicted"/>
<evidence type="ECO:0000313" key="7">
    <source>
        <dbReference type="EMBL" id="KKL68429.1"/>
    </source>
</evidence>
<dbReference type="Pfam" id="PF22667">
    <property type="entry name" value="Lon_lid"/>
    <property type="match status" value="1"/>
</dbReference>
<dbReference type="GO" id="GO:0005524">
    <property type="term" value="F:ATP binding"/>
    <property type="evidence" value="ECO:0007669"/>
    <property type="project" value="UniProtKB-KW"/>
</dbReference>
<evidence type="ECO:0000256" key="3">
    <source>
        <dbReference type="ARBA" id="ARBA00022801"/>
    </source>
</evidence>
<keyword evidence="1" id="KW-0645">Protease</keyword>
<dbReference type="PROSITE" id="PS51786">
    <property type="entry name" value="LON_PROTEOLYTIC"/>
    <property type="match status" value="1"/>
</dbReference>
<dbReference type="Gene3D" id="1.10.8.60">
    <property type="match status" value="1"/>
</dbReference>
<dbReference type="InterPro" id="IPR014721">
    <property type="entry name" value="Ribsml_uS5_D2-typ_fold_subgr"/>
</dbReference>
<dbReference type="PROSITE" id="PS01046">
    <property type="entry name" value="LON_SER"/>
    <property type="match status" value="1"/>
</dbReference>
<dbReference type="PANTHER" id="PTHR10046">
    <property type="entry name" value="ATP DEPENDENT LON PROTEASE FAMILY MEMBER"/>
    <property type="match status" value="1"/>
</dbReference>
<keyword evidence="4" id="KW-0720">Serine protease</keyword>
<dbReference type="AlphaFoldDB" id="A0A0F9E358"/>
<dbReference type="InterPro" id="IPR054594">
    <property type="entry name" value="Lon_lid"/>
</dbReference>
<dbReference type="InterPro" id="IPR027065">
    <property type="entry name" value="Lon_Prtase"/>
</dbReference>
<dbReference type="GO" id="GO:0006508">
    <property type="term" value="P:proteolysis"/>
    <property type="evidence" value="ECO:0007669"/>
    <property type="project" value="UniProtKB-KW"/>
</dbReference>
<organism evidence="7">
    <name type="scientific">marine sediment metagenome</name>
    <dbReference type="NCBI Taxonomy" id="412755"/>
    <lineage>
        <taxon>unclassified sequences</taxon>
        <taxon>metagenomes</taxon>
        <taxon>ecological metagenomes</taxon>
    </lineage>
</organism>
<dbReference type="Gene3D" id="3.30.230.10">
    <property type="match status" value="1"/>
</dbReference>
<dbReference type="GO" id="GO:0004252">
    <property type="term" value="F:serine-type endopeptidase activity"/>
    <property type="evidence" value="ECO:0007669"/>
    <property type="project" value="InterPro"/>
</dbReference>
<dbReference type="PRINTS" id="PR00830">
    <property type="entry name" value="ENDOLAPTASE"/>
</dbReference>
<keyword evidence="3" id="KW-0378">Hydrolase</keyword>
<dbReference type="InterPro" id="IPR008268">
    <property type="entry name" value="Peptidase_S16_AS"/>
</dbReference>
<keyword evidence="2" id="KW-0547">Nucleotide-binding</keyword>
<dbReference type="InterPro" id="IPR027417">
    <property type="entry name" value="P-loop_NTPase"/>
</dbReference>
<dbReference type="GO" id="GO:0004176">
    <property type="term" value="F:ATP-dependent peptidase activity"/>
    <property type="evidence" value="ECO:0007669"/>
    <property type="project" value="InterPro"/>
</dbReference>
<reference evidence="7" key="1">
    <citation type="journal article" date="2015" name="Nature">
        <title>Complex archaea that bridge the gap between prokaryotes and eukaryotes.</title>
        <authorList>
            <person name="Spang A."/>
            <person name="Saw J.H."/>
            <person name="Jorgensen S.L."/>
            <person name="Zaremba-Niedzwiedzka K."/>
            <person name="Martijn J."/>
            <person name="Lind A.E."/>
            <person name="van Eijk R."/>
            <person name="Schleper C."/>
            <person name="Guy L."/>
            <person name="Ettema T.J."/>
        </authorList>
    </citation>
    <scope>NUCLEOTIDE SEQUENCE</scope>
</reference>
<comment type="caution">
    <text evidence="7">The sequence shown here is derived from an EMBL/GenBank/DDBJ whole genome shotgun (WGS) entry which is preliminary data.</text>
</comment>
<evidence type="ECO:0000256" key="1">
    <source>
        <dbReference type="ARBA" id="ARBA00022670"/>
    </source>
</evidence>
<dbReference type="Pfam" id="PF05362">
    <property type="entry name" value="Lon_C"/>
    <property type="match status" value="1"/>
</dbReference>
<dbReference type="InterPro" id="IPR020568">
    <property type="entry name" value="Ribosomal_Su5_D2-typ_SF"/>
</dbReference>
<keyword evidence="5" id="KW-0067">ATP-binding</keyword>